<accession>A0A0A8L7Y4</accession>
<dbReference type="Gene3D" id="1.25.40.550">
    <property type="entry name" value="Aar2, C-terminal domain-like"/>
    <property type="match status" value="1"/>
</dbReference>
<evidence type="ECO:0000256" key="1">
    <source>
        <dbReference type="ARBA" id="ARBA00006281"/>
    </source>
</evidence>
<sequence length="363" mass="42302">MNIFLDNVPAGTTVGVDLNHFQLPASKPFHGFKYLPKYNGNTIHILHFQSDETGIRYGYWINSEHHRYAVFQYDPVRELMVPQPDVSNEEATYRFEQCQHLMIEYPENEDSEQWKQLVEFIRWKEVRVWCESEYNHESYVYVDSSMTSTEEANILQKRIGDTQQSMILAPTTECTLGYTPIRFKHPDSMRPEFKMHDFLDKSWYLTHVILTRYHYSNMTSLFGELQFSYLNSIIFANYGSSLQWHNIIELICFSDCLAEQKYGQVMGKLDSLLCVQMNRLPEEYEDFLINTQLMQSCVKNSTVPLPAWKKLAKEKFLGETESEAEAADPDVEYEAASSDEDEYAPTVASQLIYGARNKDPVVP</sequence>
<feature type="compositionally biased region" description="Acidic residues" evidence="2">
    <location>
        <begin position="320"/>
        <end position="343"/>
    </location>
</feature>
<dbReference type="CDD" id="cd13777">
    <property type="entry name" value="Aar2_N"/>
    <property type="match status" value="1"/>
</dbReference>
<dbReference type="PANTHER" id="PTHR12689:SF4">
    <property type="entry name" value="PROTEIN AAR2 HOMOLOG"/>
    <property type="match status" value="1"/>
</dbReference>
<dbReference type="Pfam" id="PF20981">
    <property type="entry name" value="AAR2_1st"/>
    <property type="match status" value="1"/>
</dbReference>
<dbReference type="InterPro" id="IPR007946">
    <property type="entry name" value="AAR2"/>
</dbReference>
<reference evidence="5 6" key="1">
    <citation type="submission" date="2014-03" db="EMBL/GenBank/DDBJ databases">
        <title>The genome of Kluyveromyces dobzhanskii.</title>
        <authorList>
            <person name="Nystedt B."/>
            <person name="Astrom S."/>
        </authorList>
    </citation>
    <scope>NUCLEOTIDE SEQUENCE [LARGE SCALE GENOMIC DNA]</scope>
    <source>
        <strain evidence="5 6">CBS 2104</strain>
    </source>
</reference>
<evidence type="ECO:0000259" key="3">
    <source>
        <dbReference type="Pfam" id="PF05282"/>
    </source>
</evidence>
<evidence type="ECO:0000313" key="5">
    <source>
        <dbReference type="EMBL" id="CDO95024.1"/>
    </source>
</evidence>
<dbReference type="InterPro" id="IPR033648">
    <property type="entry name" value="AAR2_C"/>
</dbReference>
<dbReference type="CDD" id="cd13778">
    <property type="entry name" value="Aar2_C"/>
    <property type="match status" value="1"/>
</dbReference>
<evidence type="ECO:0000256" key="2">
    <source>
        <dbReference type="SAM" id="MobiDB-lite"/>
    </source>
</evidence>
<keyword evidence="6" id="KW-1185">Reference proteome</keyword>
<evidence type="ECO:0000259" key="4">
    <source>
        <dbReference type="Pfam" id="PF20981"/>
    </source>
</evidence>
<gene>
    <name evidence="5" type="ORF">KLDO_g3272</name>
</gene>
<comment type="caution">
    <text evidence="5">The sequence shown here is derived from an EMBL/GenBank/DDBJ whole genome shotgun (WGS) entry which is preliminary data.</text>
</comment>
<dbReference type="InterPro" id="IPR038516">
    <property type="entry name" value="AAR2_N_sf"/>
</dbReference>
<proteinExistence type="inferred from homology"/>
<protein>
    <submittedName>
        <fullName evidence="5">WGS project CCBQ000000000 data, contig 00011</fullName>
    </submittedName>
</protein>
<name>A0A0A8L7Y4_9SACH</name>
<dbReference type="AlphaFoldDB" id="A0A0A8L7Y4"/>
<dbReference type="EMBL" id="CCBQ010000042">
    <property type="protein sequence ID" value="CDO95024.1"/>
    <property type="molecule type" value="Genomic_DNA"/>
</dbReference>
<feature type="region of interest" description="Disordered" evidence="2">
    <location>
        <begin position="319"/>
        <end position="343"/>
    </location>
</feature>
<dbReference type="OrthoDB" id="201752at2759"/>
<feature type="domain" description="AAR2 N-terminal" evidence="4">
    <location>
        <begin position="4"/>
        <end position="122"/>
    </location>
</feature>
<dbReference type="InterPro" id="IPR038514">
    <property type="entry name" value="AAR2_C_sf"/>
</dbReference>
<dbReference type="Pfam" id="PF05282">
    <property type="entry name" value="AAR2"/>
    <property type="match status" value="1"/>
</dbReference>
<comment type="similarity">
    <text evidence="1">Belongs to the AAR2 family.</text>
</comment>
<evidence type="ECO:0000313" key="6">
    <source>
        <dbReference type="Proteomes" id="UP000031516"/>
    </source>
</evidence>
<dbReference type="Gene3D" id="2.60.34.20">
    <property type="match status" value="1"/>
</dbReference>
<dbReference type="PANTHER" id="PTHR12689">
    <property type="entry name" value="A1 CISTRON SPLICING FACTOR AAR2-RELATED"/>
    <property type="match status" value="1"/>
</dbReference>
<feature type="domain" description="AAR2 C-terminal" evidence="3">
    <location>
        <begin position="178"/>
        <end position="290"/>
    </location>
</feature>
<dbReference type="InterPro" id="IPR033647">
    <property type="entry name" value="Aar2_N"/>
</dbReference>
<dbReference type="Proteomes" id="UP000031516">
    <property type="component" value="Unassembled WGS sequence"/>
</dbReference>
<dbReference type="GO" id="GO:0000244">
    <property type="term" value="P:spliceosomal tri-snRNP complex assembly"/>
    <property type="evidence" value="ECO:0007669"/>
    <property type="project" value="TreeGrafter"/>
</dbReference>
<organism evidence="5 6">
    <name type="scientific">Kluyveromyces dobzhanskii CBS 2104</name>
    <dbReference type="NCBI Taxonomy" id="1427455"/>
    <lineage>
        <taxon>Eukaryota</taxon>
        <taxon>Fungi</taxon>
        <taxon>Dikarya</taxon>
        <taxon>Ascomycota</taxon>
        <taxon>Saccharomycotina</taxon>
        <taxon>Saccharomycetes</taxon>
        <taxon>Saccharomycetales</taxon>
        <taxon>Saccharomycetaceae</taxon>
        <taxon>Kluyveromyces</taxon>
    </lineage>
</organism>